<name>A0A1R4JIR9_9ACTN</name>
<sequence>MRGILRLHGESPDRSWGVRRQCLARRNTTHSGVGRCPPGQHLG</sequence>
<reference evidence="1 2" key="1">
    <citation type="submission" date="2017-02" db="EMBL/GenBank/DDBJ databases">
        <authorList>
            <person name="Peterson S.W."/>
        </authorList>
    </citation>
    <scope>NUCLEOTIDE SEQUENCE [LARGE SCALE GENOMIC DNA]</scope>
    <source>
        <strain evidence="1 2">LSP_Lj1</strain>
    </source>
</reference>
<organism evidence="1 2">
    <name type="scientific">Luteococcus japonicus LSP_Lj1</name>
    <dbReference type="NCBI Taxonomy" id="1255658"/>
    <lineage>
        <taxon>Bacteria</taxon>
        <taxon>Bacillati</taxon>
        <taxon>Actinomycetota</taxon>
        <taxon>Actinomycetes</taxon>
        <taxon>Propionibacteriales</taxon>
        <taxon>Propionibacteriaceae</taxon>
        <taxon>Luteococcus</taxon>
    </lineage>
</organism>
<evidence type="ECO:0000313" key="2">
    <source>
        <dbReference type="Proteomes" id="UP000188342"/>
    </source>
</evidence>
<accession>A0A1R4JIR9</accession>
<evidence type="ECO:0000313" key="1">
    <source>
        <dbReference type="EMBL" id="SJN32141.1"/>
    </source>
</evidence>
<gene>
    <name evidence="1" type="ORF">FM114_07895</name>
</gene>
<dbReference type="Proteomes" id="UP000188342">
    <property type="component" value="Unassembled WGS sequence"/>
</dbReference>
<protein>
    <submittedName>
        <fullName evidence="1">Uncharacterized protein</fullName>
    </submittedName>
</protein>
<dbReference type="AlphaFoldDB" id="A0A1R4JIR9"/>
<dbReference type="EMBL" id="FUKQ01000032">
    <property type="protein sequence ID" value="SJN32141.1"/>
    <property type="molecule type" value="Genomic_DNA"/>
</dbReference>
<keyword evidence="2" id="KW-1185">Reference proteome</keyword>
<proteinExistence type="predicted"/>